<protein>
    <submittedName>
        <fullName evidence="1">Uncharacterized protein</fullName>
    </submittedName>
</protein>
<accession>A0A828Z5N2</accession>
<sequence length="39" mass="4418">MGSFVKEYLFFCMVGTSTAHCFGGELCLLYSESLFTREL</sequence>
<proteinExistence type="predicted"/>
<dbReference type="AlphaFoldDB" id="A0A828Z5N2"/>
<gene>
    <name evidence="1" type="ORF">LEP1GSC036_0521</name>
</gene>
<reference evidence="1 2" key="1">
    <citation type="submission" date="2012-10" db="EMBL/GenBank/DDBJ databases">
        <authorList>
            <person name="Harkins D.M."/>
            <person name="Durkin A.S."/>
            <person name="Brinkac L.M."/>
            <person name="Haft D.H."/>
            <person name="Selengut J.D."/>
            <person name="Sanka R."/>
            <person name="DePew J."/>
            <person name="Purushe J."/>
            <person name="Whelen A.C."/>
            <person name="Vinetz J.M."/>
            <person name="Sutton G.G."/>
            <person name="Nierman W.C."/>
            <person name="Fouts D.E."/>
        </authorList>
    </citation>
    <scope>NUCLEOTIDE SEQUENCE [LARGE SCALE GENOMIC DNA]</scope>
    <source>
        <strain evidence="1 2">2006001853</strain>
    </source>
</reference>
<evidence type="ECO:0000313" key="2">
    <source>
        <dbReference type="Proteomes" id="UP000001338"/>
    </source>
</evidence>
<dbReference type="EMBL" id="AFLV02000035">
    <property type="protein sequence ID" value="EKR64840.1"/>
    <property type="molecule type" value="Genomic_DNA"/>
</dbReference>
<organism evidence="1 2">
    <name type="scientific">Leptospira weilii str. 2006001853</name>
    <dbReference type="NCBI Taxonomy" id="1001589"/>
    <lineage>
        <taxon>Bacteria</taxon>
        <taxon>Pseudomonadati</taxon>
        <taxon>Spirochaetota</taxon>
        <taxon>Spirochaetia</taxon>
        <taxon>Leptospirales</taxon>
        <taxon>Leptospiraceae</taxon>
        <taxon>Leptospira</taxon>
    </lineage>
</organism>
<dbReference type="Proteomes" id="UP000001338">
    <property type="component" value="Unassembled WGS sequence"/>
</dbReference>
<comment type="caution">
    <text evidence="1">The sequence shown here is derived from an EMBL/GenBank/DDBJ whole genome shotgun (WGS) entry which is preliminary data.</text>
</comment>
<name>A0A828Z5N2_9LEPT</name>
<evidence type="ECO:0000313" key="1">
    <source>
        <dbReference type="EMBL" id="EKR64840.1"/>
    </source>
</evidence>